<dbReference type="EMBL" id="JACHIF010000008">
    <property type="protein sequence ID" value="MBB5039432.1"/>
    <property type="molecule type" value="Genomic_DNA"/>
</dbReference>
<dbReference type="SUPFAM" id="SSF48452">
    <property type="entry name" value="TPR-like"/>
    <property type="match status" value="4"/>
</dbReference>
<name>A0A7W7YNV1_9BACT</name>
<evidence type="ECO:0000313" key="4">
    <source>
        <dbReference type="Proteomes" id="UP000534294"/>
    </source>
</evidence>
<evidence type="ECO:0000256" key="1">
    <source>
        <dbReference type="ARBA" id="ARBA00022737"/>
    </source>
</evidence>
<keyword evidence="4" id="KW-1185">Reference proteome</keyword>
<sequence length="680" mass="77153">MAALVREFPRALAFRPPEEGPRGDFVRFVKAAEPLCERFQLPREGFYEALRDYGKKRLSQINVRDLETARFYFILGRYPEAVEIALSAGDEAHRSKKRVSAEVVAALELAAYGSLEQRKYVDARKYLAVAVTETNPNDDLSLWTQIQTAMAHTSYLLTDYPAQQKILREVMERHRLALGPGHIETLRYHNELATALYDQRQDVAAEKEYRAILRRLEENEEADSPALTSVRKNLAAVLESLGRLAEEETLRRQVLASQQRTLGKTHPQVLSNRFRLAKCLRGQKKFEEAESELNSMLVFTQRFFGPDSGEVLRSRSNLATYLYELGRYAEAATQLQVLYEQEKKVLGPDHSETLTSYNDLGVCMNELGQHEKAEEILSYVLQCRLKNLPPDDLDTLGTRNNLGIAYEKQNKLLLAEEQYRAAYTARARLLGPDHPKTLAARNNLTGLFKDDRSLEQVLQEYRSMLATLEKQQGPDHPQTMVAHSNIANYLSRLKRFAEAEKELRWIYETRLKTLGSRHPLTLESQIAWNWNLYEQQHYVQAEQRMRQSLPILMEVLQPEELLLQQFYCQYSLCLAMTGKMDEAIRLLSKTEETLAKHHGKHPLAADATNNLALLKKAQATPNLQPGGGQIIQGISPAAVMQTKFQNSTELPLSLPWAMPPQGLPPASLIPMASGSPASAP</sequence>
<dbReference type="InterPro" id="IPR011990">
    <property type="entry name" value="TPR-like_helical_dom_sf"/>
</dbReference>
<gene>
    <name evidence="3" type="ORF">HNQ64_003704</name>
</gene>
<protein>
    <submittedName>
        <fullName evidence="3">Tetratricopeptide (TPR) repeat protein</fullName>
    </submittedName>
</protein>
<accession>A0A7W7YNV1</accession>
<dbReference type="Proteomes" id="UP000534294">
    <property type="component" value="Unassembled WGS sequence"/>
</dbReference>
<comment type="caution">
    <text evidence="3">The sequence shown here is derived from an EMBL/GenBank/DDBJ whole genome shotgun (WGS) entry which is preliminary data.</text>
</comment>
<dbReference type="Pfam" id="PF13424">
    <property type="entry name" value="TPR_12"/>
    <property type="match status" value="1"/>
</dbReference>
<evidence type="ECO:0000256" key="2">
    <source>
        <dbReference type="ARBA" id="ARBA00022803"/>
    </source>
</evidence>
<dbReference type="RefSeq" id="WP_184211196.1">
    <property type="nucleotide sequence ID" value="NZ_JACHIF010000008.1"/>
</dbReference>
<keyword evidence="2" id="KW-0802">TPR repeat</keyword>
<reference evidence="3 4" key="1">
    <citation type="submission" date="2020-08" db="EMBL/GenBank/DDBJ databases">
        <title>Genomic Encyclopedia of Type Strains, Phase IV (KMG-IV): sequencing the most valuable type-strain genomes for metagenomic binning, comparative biology and taxonomic classification.</title>
        <authorList>
            <person name="Goeker M."/>
        </authorList>
    </citation>
    <scope>NUCLEOTIDE SEQUENCE [LARGE SCALE GENOMIC DNA]</scope>
    <source>
        <strain evidence="3 4">DSM 12251</strain>
    </source>
</reference>
<proteinExistence type="predicted"/>
<dbReference type="PANTHER" id="PTHR45641">
    <property type="entry name" value="TETRATRICOPEPTIDE REPEAT PROTEIN (AFU_ORTHOLOGUE AFUA_6G03870)"/>
    <property type="match status" value="1"/>
</dbReference>
<evidence type="ECO:0000313" key="3">
    <source>
        <dbReference type="EMBL" id="MBB5039432.1"/>
    </source>
</evidence>
<dbReference type="Gene3D" id="1.25.40.10">
    <property type="entry name" value="Tetratricopeptide repeat domain"/>
    <property type="match status" value="3"/>
</dbReference>
<dbReference type="AlphaFoldDB" id="A0A7W7YNV1"/>
<dbReference type="Pfam" id="PF13374">
    <property type="entry name" value="TPR_10"/>
    <property type="match status" value="3"/>
</dbReference>
<dbReference type="PANTHER" id="PTHR45641:SF19">
    <property type="entry name" value="NEPHROCYSTIN-3"/>
    <property type="match status" value="1"/>
</dbReference>
<keyword evidence="1" id="KW-0677">Repeat</keyword>
<organism evidence="3 4">
    <name type="scientific">Prosthecobacter dejongeii</name>
    <dbReference type="NCBI Taxonomy" id="48465"/>
    <lineage>
        <taxon>Bacteria</taxon>
        <taxon>Pseudomonadati</taxon>
        <taxon>Verrucomicrobiota</taxon>
        <taxon>Verrucomicrobiia</taxon>
        <taxon>Verrucomicrobiales</taxon>
        <taxon>Verrucomicrobiaceae</taxon>
        <taxon>Prosthecobacter</taxon>
    </lineage>
</organism>